<feature type="non-terminal residue" evidence="3">
    <location>
        <position position="1"/>
    </location>
</feature>
<proteinExistence type="inferred from homology"/>
<comment type="similarity">
    <text evidence="1">Belongs to the dynein heavy chain family.</text>
</comment>
<evidence type="ECO:0000313" key="4">
    <source>
        <dbReference type="Proteomes" id="UP000663844"/>
    </source>
</evidence>
<evidence type="ECO:0000313" key="3">
    <source>
        <dbReference type="EMBL" id="CAF4355953.1"/>
    </source>
</evidence>
<dbReference type="GO" id="GO:0045505">
    <property type="term" value="F:dynein intermediate chain binding"/>
    <property type="evidence" value="ECO:0007669"/>
    <property type="project" value="InterPro"/>
</dbReference>
<dbReference type="PANTHER" id="PTHR22878">
    <property type="entry name" value="DYNEIN HEAVY CHAIN 6, AXONEMAL-LIKE-RELATED"/>
    <property type="match status" value="1"/>
</dbReference>
<dbReference type="GO" id="GO:0051959">
    <property type="term" value="F:dynein light intermediate chain binding"/>
    <property type="evidence" value="ECO:0007669"/>
    <property type="project" value="InterPro"/>
</dbReference>
<accession>A0A820LAB7</accession>
<gene>
    <name evidence="3" type="ORF">OXD698_LOCUS49037</name>
</gene>
<dbReference type="InterPro" id="IPR027417">
    <property type="entry name" value="P-loop_NTPase"/>
</dbReference>
<evidence type="ECO:0000259" key="2">
    <source>
        <dbReference type="Pfam" id="PF12780"/>
    </source>
</evidence>
<dbReference type="SUPFAM" id="SSF52540">
    <property type="entry name" value="P-loop containing nucleoside triphosphate hydrolases"/>
    <property type="match status" value="1"/>
</dbReference>
<protein>
    <recommendedName>
        <fullName evidence="2">Dynein heavy chain AAA module D4 domain-containing protein</fullName>
    </recommendedName>
</protein>
<name>A0A820LAB7_9BILA</name>
<dbReference type="PANTHER" id="PTHR22878:SF63">
    <property type="entry name" value="DYNEIN AXONEMAL HEAVY CHAIN 10"/>
    <property type="match status" value="1"/>
</dbReference>
<dbReference type="Pfam" id="PF12780">
    <property type="entry name" value="AAA_8"/>
    <property type="match status" value="1"/>
</dbReference>
<dbReference type="EMBL" id="CAJOAZ010021439">
    <property type="protein sequence ID" value="CAF4355953.1"/>
    <property type="molecule type" value="Genomic_DNA"/>
</dbReference>
<dbReference type="InterPro" id="IPR024317">
    <property type="entry name" value="Dynein_heavy_chain_D4_dom"/>
</dbReference>
<dbReference type="Proteomes" id="UP000663844">
    <property type="component" value="Unassembled WGS sequence"/>
</dbReference>
<feature type="domain" description="Dynein heavy chain AAA module D4" evidence="2">
    <location>
        <begin position="104"/>
        <end position="143"/>
    </location>
</feature>
<dbReference type="Gene3D" id="3.40.50.300">
    <property type="entry name" value="P-loop containing nucleotide triphosphate hydrolases"/>
    <property type="match status" value="1"/>
</dbReference>
<dbReference type="GO" id="GO:0007018">
    <property type="term" value="P:microtubule-based movement"/>
    <property type="evidence" value="ECO:0007669"/>
    <property type="project" value="InterPro"/>
</dbReference>
<dbReference type="Gene3D" id="1.20.920.30">
    <property type="match status" value="1"/>
</dbReference>
<dbReference type="AlphaFoldDB" id="A0A820LAB7"/>
<comment type="caution">
    <text evidence="3">The sequence shown here is derived from an EMBL/GenBank/DDBJ whole genome shotgun (WGS) entry which is preliminary data.</text>
</comment>
<dbReference type="InterPro" id="IPR026983">
    <property type="entry name" value="DHC"/>
</dbReference>
<evidence type="ECO:0000256" key="1">
    <source>
        <dbReference type="ARBA" id="ARBA00008887"/>
    </source>
</evidence>
<organism evidence="3 4">
    <name type="scientific">Adineta steineri</name>
    <dbReference type="NCBI Taxonomy" id="433720"/>
    <lineage>
        <taxon>Eukaryota</taxon>
        <taxon>Metazoa</taxon>
        <taxon>Spiralia</taxon>
        <taxon>Gnathifera</taxon>
        <taxon>Rotifera</taxon>
        <taxon>Eurotatoria</taxon>
        <taxon>Bdelloidea</taxon>
        <taxon>Adinetida</taxon>
        <taxon>Adinetidae</taxon>
        <taxon>Adineta</taxon>
    </lineage>
</organism>
<sequence>DRFQTAAQLTRVWRNECLRVLYDRLIDAQDRKFIDEKLQSLVEDQAVLKSHSEVIFRQPSLFGDYRTALDVGEAQIYEDIVDYDAARPIFEEILQEYNEQFTRMNLVLFEDAIEHLTRIYRVIRMDKGNALLVGVGGSGKASCKIFHNELHMLLNVLL</sequence>
<dbReference type="GO" id="GO:0030286">
    <property type="term" value="C:dynein complex"/>
    <property type="evidence" value="ECO:0007669"/>
    <property type="project" value="InterPro"/>
</dbReference>
<reference evidence="3" key="1">
    <citation type="submission" date="2021-02" db="EMBL/GenBank/DDBJ databases">
        <authorList>
            <person name="Nowell W R."/>
        </authorList>
    </citation>
    <scope>NUCLEOTIDE SEQUENCE</scope>
</reference>